<feature type="transmembrane region" description="Helical" evidence="6">
    <location>
        <begin position="102"/>
        <end position="121"/>
    </location>
</feature>
<comment type="subcellular location">
    <subcellularLocation>
        <location evidence="1">Membrane</location>
        <topology evidence="1">Multi-pass membrane protein</topology>
    </subcellularLocation>
</comment>
<comment type="caution">
    <text evidence="7">The sequence shown here is derived from an EMBL/GenBank/DDBJ whole genome shotgun (WGS) entry which is preliminary data.</text>
</comment>
<reference evidence="7 8" key="1">
    <citation type="submission" date="2019-05" db="EMBL/GenBank/DDBJ databases">
        <title>Another draft genome of Portunus trituberculatus and its Hox gene families provides insights of decapod evolution.</title>
        <authorList>
            <person name="Jeong J.-H."/>
            <person name="Song I."/>
            <person name="Kim S."/>
            <person name="Choi T."/>
            <person name="Kim D."/>
            <person name="Ryu S."/>
            <person name="Kim W."/>
        </authorList>
    </citation>
    <scope>NUCLEOTIDE SEQUENCE [LARGE SCALE GENOMIC DNA]</scope>
    <source>
        <tissue evidence="7">Muscle</tissue>
    </source>
</reference>
<dbReference type="PANTHER" id="PTHR12995:SF4">
    <property type="entry name" value="FI21814P1"/>
    <property type="match status" value="1"/>
</dbReference>
<dbReference type="Pfam" id="PF10271">
    <property type="entry name" value="Tmp39"/>
    <property type="match status" value="1"/>
</dbReference>
<feature type="transmembrane region" description="Helical" evidence="6">
    <location>
        <begin position="181"/>
        <end position="204"/>
    </location>
</feature>
<name>A0A5B7D220_PORTR</name>
<dbReference type="OrthoDB" id="438179at2759"/>
<dbReference type="PANTHER" id="PTHR12995">
    <property type="entry name" value="FI21814P1"/>
    <property type="match status" value="1"/>
</dbReference>
<feature type="transmembrane region" description="Helical" evidence="6">
    <location>
        <begin position="315"/>
        <end position="338"/>
    </location>
</feature>
<keyword evidence="3 6" id="KW-0812">Transmembrane</keyword>
<evidence type="ECO:0000256" key="5">
    <source>
        <dbReference type="ARBA" id="ARBA00023136"/>
    </source>
</evidence>
<evidence type="ECO:0000313" key="7">
    <source>
        <dbReference type="EMBL" id="MPC14526.1"/>
    </source>
</evidence>
<keyword evidence="5 6" id="KW-0472">Membrane</keyword>
<dbReference type="Proteomes" id="UP000324222">
    <property type="component" value="Unassembled WGS sequence"/>
</dbReference>
<dbReference type="InterPro" id="IPR019397">
    <property type="entry name" value="Uncharacterised_TMEM39"/>
</dbReference>
<evidence type="ECO:0000313" key="8">
    <source>
        <dbReference type="Proteomes" id="UP000324222"/>
    </source>
</evidence>
<feature type="transmembrane region" description="Helical" evidence="6">
    <location>
        <begin position="141"/>
        <end position="160"/>
    </location>
</feature>
<gene>
    <name evidence="7" type="primary">Tmem39a</name>
    <name evidence="7" type="ORF">E2C01_007293</name>
</gene>
<dbReference type="AlphaFoldDB" id="A0A5B7D220"/>
<evidence type="ECO:0000256" key="3">
    <source>
        <dbReference type="ARBA" id="ARBA00022692"/>
    </source>
</evidence>
<evidence type="ECO:0000256" key="1">
    <source>
        <dbReference type="ARBA" id="ARBA00004141"/>
    </source>
</evidence>
<feature type="transmembrane region" description="Helical" evidence="6">
    <location>
        <begin position="288"/>
        <end position="309"/>
    </location>
</feature>
<feature type="transmembrane region" description="Helical" evidence="6">
    <location>
        <begin position="210"/>
        <end position="227"/>
    </location>
</feature>
<comment type="similarity">
    <text evidence="2">Belongs to the TMEM39 family.</text>
</comment>
<dbReference type="EMBL" id="VSRR010000358">
    <property type="protein sequence ID" value="MPC14526.1"/>
    <property type="molecule type" value="Genomic_DNA"/>
</dbReference>
<accession>A0A5B7D220</accession>
<evidence type="ECO:0000256" key="2">
    <source>
        <dbReference type="ARBA" id="ARBA00010737"/>
    </source>
</evidence>
<evidence type="ECO:0000256" key="6">
    <source>
        <dbReference type="SAM" id="Phobius"/>
    </source>
</evidence>
<sequence length="487" mass="55031">MLGIAEGTTGRVAVVVAVADAVVNAVGGGIVEPAVATTGIQPEIFAMAGGRRNTPRAPPPKPVPFLDHDLKRIGHAEDGPPLMPITPPKHMTIPDIPRISEIGFETLMLVFSLMSLALQYLNIYRTVFWLPHSHTKYAMNLYLIDGSVVWFIVITLTRRWGWSIIKLIVTRCLHQSLWKSALSVARILFVCTIAILLGFCLYTISDALTYIKILALGYPLVFYVFIFDMEITSFLEVIPVPLHYKEEGVKSRQAVPRVIQHACQNSAEAVRGEVEFLTNDCNKRMAQVMYQTIVIVYYTTLIPCFFVPSSLYYDVPWVSCHILFVTTTCFMWHLLYCYPPRYCDILHRASLHLGGWARLEGRSSHAPYNPWSNAVLWPQGALVKHNRELYRAEGITNAAEPGNTTHARLHAIFCDPSRPVLVLVWVCVCCVLLHLALLVSLHQWHQLLATALVLSASYAALYYLLRDYLVLRKVYQQEQQLQERVVN</sequence>
<proteinExistence type="inferred from homology"/>
<keyword evidence="4 6" id="KW-1133">Transmembrane helix</keyword>
<feature type="transmembrane region" description="Helical" evidence="6">
    <location>
        <begin position="420"/>
        <end position="441"/>
    </location>
</feature>
<protein>
    <submittedName>
        <fullName evidence="7">Transmembrane protein 39A</fullName>
    </submittedName>
</protein>
<feature type="transmembrane region" description="Helical" evidence="6">
    <location>
        <begin position="447"/>
        <end position="465"/>
    </location>
</feature>
<evidence type="ECO:0000256" key="4">
    <source>
        <dbReference type="ARBA" id="ARBA00022989"/>
    </source>
</evidence>
<dbReference type="GO" id="GO:0016020">
    <property type="term" value="C:membrane"/>
    <property type="evidence" value="ECO:0007669"/>
    <property type="project" value="UniProtKB-SubCell"/>
</dbReference>
<organism evidence="7 8">
    <name type="scientific">Portunus trituberculatus</name>
    <name type="common">Swimming crab</name>
    <name type="synonym">Neptunus trituberculatus</name>
    <dbReference type="NCBI Taxonomy" id="210409"/>
    <lineage>
        <taxon>Eukaryota</taxon>
        <taxon>Metazoa</taxon>
        <taxon>Ecdysozoa</taxon>
        <taxon>Arthropoda</taxon>
        <taxon>Crustacea</taxon>
        <taxon>Multicrustacea</taxon>
        <taxon>Malacostraca</taxon>
        <taxon>Eumalacostraca</taxon>
        <taxon>Eucarida</taxon>
        <taxon>Decapoda</taxon>
        <taxon>Pleocyemata</taxon>
        <taxon>Brachyura</taxon>
        <taxon>Eubrachyura</taxon>
        <taxon>Portunoidea</taxon>
        <taxon>Portunidae</taxon>
        <taxon>Portuninae</taxon>
        <taxon>Portunus</taxon>
    </lineage>
</organism>
<keyword evidence="8" id="KW-1185">Reference proteome</keyword>